<dbReference type="Proteomes" id="UP001060085">
    <property type="component" value="Linkage Group LG05"/>
</dbReference>
<reference evidence="2" key="1">
    <citation type="journal article" date="2023" name="Nat. Plants">
        <title>Single-cell RNA sequencing provides a high-resolution roadmap for understanding the multicellular compartmentation of specialized metabolism.</title>
        <authorList>
            <person name="Sun S."/>
            <person name="Shen X."/>
            <person name="Li Y."/>
            <person name="Li Y."/>
            <person name="Wang S."/>
            <person name="Li R."/>
            <person name="Zhang H."/>
            <person name="Shen G."/>
            <person name="Guo B."/>
            <person name="Wei J."/>
            <person name="Xu J."/>
            <person name="St-Pierre B."/>
            <person name="Chen S."/>
            <person name="Sun C."/>
        </authorList>
    </citation>
    <scope>NUCLEOTIDE SEQUENCE [LARGE SCALE GENOMIC DNA]</scope>
</reference>
<evidence type="ECO:0000313" key="2">
    <source>
        <dbReference type="Proteomes" id="UP001060085"/>
    </source>
</evidence>
<organism evidence="1 2">
    <name type="scientific">Catharanthus roseus</name>
    <name type="common">Madagascar periwinkle</name>
    <name type="synonym">Vinca rosea</name>
    <dbReference type="NCBI Taxonomy" id="4058"/>
    <lineage>
        <taxon>Eukaryota</taxon>
        <taxon>Viridiplantae</taxon>
        <taxon>Streptophyta</taxon>
        <taxon>Embryophyta</taxon>
        <taxon>Tracheophyta</taxon>
        <taxon>Spermatophyta</taxon>
        <taxon>Magnoliopsida</taxon>
        <taxon>eudicotyledons</taxon>
        <taxon>Gunneridae</taxon>
        <taxon>Pentapetalae</taxon>
        <taxon>asterids</taxon>
        <taxon>lamiids</taxon>
        <taxon>Gentianales</taxon>
        <taxon>Apocynaceae</taxon>
        <taxon>Rauvolfioideae</taxon>
        <taxon>Vinceae</taxon>
        <taxon>Catharanthinae</taxon>
        <taxon>Catharanthus</taxon>
    </lineage>
</organism>
<gene>
    <name evidence="1" type="ORF">M9H77_20587</name>
</gene>
<accession>A0ACC0AL05</accession>
<proteinExistence type="predicted"/>
<comment type="caution">
    <text evidence="1">The sequence shown here is derived from an EMBL/GenBank/DDBJ whole genome shotgun (WGS) entry which is preliminary data.</text>
</comment>
<sequence>MLAESAFRWWFSLKLIFLTFSLFLIWECKGDELQTLMQLKSNLQRSNSVVFDTWKLENGACNFTGIVCNSNHKVTEINLSQQNLSGPVAFDLICSLESLEKLSLGSNFLYGRISDHLSNCTSLKYLDLGSNYFSGTFPSLSALSRLELLNLNKSGVSGSFPWKSLENLTSLSFLSLGDNPLDRSPFPLEVLQFDKLYWLYLTNCSIEGQIPVDIGNLTLLENLELSDNYLVGSIPNGITKLTKLTQLELYNNRLTGKIPVGFGNLTSLVNLDVSTNNLEGDLSELRPLKQLASLQLFENQFSGEIPPEFGDLEFLQEFSVYTNKLTGSLPQKIGSWSEFIFIDASENFLSGPIPPDMCKQGQLSDLLILQNKFTGGIPATYANCPSLNRLRVNNNSLSGEVPAGIWGLPNLIFIDLRLNQFEGKVASTIGEARSLAQLLLANNLFSGELPERISEATSLVKIDISSNKFSGKIPKTLGRLKKLSSLDLEFNLFSGDIPDSLGSCISLDEINLAANNLSGKIPASLGTLQSLNFLNLSNNELSGEIPESFSSLRLNLLDLSNNRLVGHIPDALSIDAFNGSFTGNQGLCSQRTRSFGPCSSVTGKSREIKTLISCLIAGACFLVVVLTCCLRGKFRQNDQDIPIKKVESWNMKQFHVVSFSEDQILKALKHENLIGKGGSGNVYKVTLDNGQKLAVKHIWNSDSALRKSCQSSSAILAKDKVRSKEYDAEVSTLSSVRHVNVVKLYCSITSEDSNLLVYEYLPNGSLWDWLHTCQKNKMDWMIRYEVALGAARGLEYLHHGCDRPILHRDVKSSNILLDANMKPKIADFGLAKILLANGARESTYIIAGTPGYMAPEYAYAYKVNEKIDVYSFGVVLMELVTGKRPAEQEFGESMDIVQWIYSRLGGRECKEIDLVDSRIPEAAKEDAAKALRIAIHCTTRVPALRPSMKMVVQMLEKADPCKLSGIVVNTESKNCKNKEFISSSSSSNNSSLY</sequence>
<name>A0ACC0AL05_CATRO</name>
<protein>
    <submittedName>
        <fullName evidence="1">Uncharacterized protein</fullName>
    </submittedName>
</protein>
<keyword evidence="2" id="KW-1185">Reference proteome</keyword>
<dbReference type="EMBL" id="CM044705">
    <property type="protein sequence ID" value="KAI5661264.1"/>
    <property type="molecule type" value="Genomic_DNA"/>
</dbReference>
<evidence type="ECO:0000313" key="1">
    <source>
        <dbReference type="EMBL" id="KAI5661264.1"/>
    </source>
</evidence>